<sequence length="315" mass="35988">MEAMRILLVDDVHIERMQLAMRLQRLGHVVEAVSSGQEAIDRYSTFDPDLLLLDISMPDMSGTEAAEKIRQLYPEWVPIIFLSGHDEPEMIAKAIDMGGDDYLVKPVNKIVLAAKLKAMQRIADMRHQLKEASTKLESANEMLSQQVNEDGLTRIANRRYLDTKLNEFISWHGRNNFPFTIIMIDVDHFKPFNDHYGHLEGDRCLQMVAKELKIQFSRAGELVARYGGEEFVVLLSNCDKTRAVRECERLKEAIRQLEIPHSQSLTSDTVTVSQGMVSWVPTGLETAENMYEIVDKVLYKAKEQGRNRFVAAEFT</sequence>
<dbReference type="InterPro" id="IPR001789">
    <property type="entry name" value="Sig_transdc_resp-reg_receiver"/>
</dbReference>
<evidence type="ECO:0000256" key="5">
    <source>
        <dbReference type="SAM" id="Coils"/>
    </source>
</evidence>
<dbReference type="GO" id="GO:0005886">
    <property type="term" value="C:plasma membrane"/>
    <property type="evidence" value="ECO:0007669"/>
    <property type="project" value="TreeGrafter"/>
</dbReference>
<feature type="domain" description="Response regulatory" evidence="6">
    <location>
        <begin position="5"/>
        <end position="120"/>
    </location>
</feature>
<dbReference type="NCBIfam" id="TIGR00254">
    <property type="entry name" value="GGDEF"/>
    <property type="match status" value="1"/>
</dbReference>
<comment type="catalytic activity">
    <reaction evidence="3">
        <text>2 GTP = 3',3'-c-di-GMP + 2 diphosphate</text>
        <dbReference type="Rhea" id="RHEA:24898"/>
        <dbReference type="ChEBI" id="CHEBI:33019"/>
        <dbReference type="ChEBI" id="CHEBI:37565"/>
        <dbReference type="ChEBI" id="CHEBI:58805"/>
        <dbReference type="EC" id="2.7.7.65"/>
    </reaction>
</comment>
<dbReference type="InterPro" id="IPR029787">
    <property type="entry name" value="Nucleotide_cyclase"/>
</dbReference>
<protein>
    <recommendedName>
        <fullName evidence="2">diguanylate cyclase</fullName>
        <ecNumber evidence="2">2.7.7.65</ecNumber>
    </recommendedName>
</protein>
<dbReference type="GO" id="GO:0052621">
    <property type="term" value="F:diguanylate cyclase activity"/>
    <property type="evidence" value="ECO:0007669"/>
    <property type="project" value="UniProtKB-EC"/>
</dbReference>
<evidence type="ECO:0000259" key="6">
    <source>
        <dbReference type="PROSITE" id="PS50110"/>
    </source>
</evidence>
<feature type="coiled-coil region" evidence="5">
    <location>
        <begin position="115"/>
        <end position="149"/>
    </location>
</feature>
<dbReference type="InterPro" id="IPR011006">
    <property type="entry name" value="CheY-like_superfamily"/>
</dbReference>
<dbReference type="EC" id="2.7.7.65" evidence="2"/>
<dbReference type="GO" id="GO:0043709">
    <property type="term" value="P:cell adhesion involved in single-species biofilm formation"/>
    <property type="evidence" value="ECO:0007669"/>
    <property type="project" value="TreeGrafter"/>
</dbReference>
<dbReference type="CDD" id="cd01949">
    <property type="entry name" value="GGDEF"/>
    <property type="match status" value="1"/>
</dbReference>
<dbReference type="GO" id="GO:0000160">
    <property type="term" value="P:phosphorelay signal transduction system"/>
    <property type="evidence" value="ECO:0007669"/>
    <property type="project" value="InterPro"/>
</dbReference>
<dbReference type="CDD" id="cd00156">
    <property type="entry name" value="REC"/>
    <property type="match status" value="1"/>
</dbReference>
<dbReference type="PANTHER" id="PTHR45138">
    <property type="entry name" value="REGULATORY COMPONENTS OF SENSORY TRANSDUCTION SYSTEM"/>
    <property type="match status" value="1"/>
</dbReference>
<evidence type="ECO:0000256" key="2">
    <source>
        <dbReference type="ARBA" id="ARBA00012528"/>
    </source>
</evidence>
<evidence type="ECO:0000259" key="7">
    <source>
        <dbReference type="PROSITE" id="PS50887"/>
    </source>
</evidence>
<dbReference type="AlphaFoldDB" id="A0A090R6P7"/>
<feature type="domain" description="GGDEF" evidence="7">
    <location>
        <begin position="177"/>
        <end position="314"/>
    </location>
</feature>
<evidence type="ECO:0000313" key="9">
    <source>
        <dbReference type="Proteomes" id="UP000029227"/>
    </source>
</evidence>
<evidence type="ECO:0000256" key="3">
    <source>
        <dbReference type="ARBA" id="ARBA00034247"/>
    </source>
</evidence>
<dbReference type="STRING" id="754436.JCM19237_6200"/>
<comment type="caution">
    <text evidence="8">The sequence shown here is derived from an EMBL/GenBank/DDBJ whole genome shotgun (WGS) entry which is preliminary data.</text>
</comment>
<feature type="modified residue" description="4-aspartylphosphate" evidence="4">
    <location>
        <position position="54"/>
    </location>
</feature>
<dbReference type="InterPro" id="IPR000160">
    <property type="entry name" value="GGDEF_dom"/>
</dbReference>
<dbReference type="InterPro" id="IPR043128">
    <property type="entry name" value="Rev_trsase/Diguanyl_cyclase"/>
</dbReference>
<organism evidence="8 9">
    <name type="scientific">Photobacterium aphoticum</name>
    <dbReference type="NCBI Taxonomy" id="754436"/>
    <lineage>
        <taxon>Bacteria</taxon>
        <taxon>Pseudomonadati</taxon>
        <taxon>Pseudomonadota</taxon>
        <taxon>Gammaproteobacteria</taxon>
        <taxon>Vibrionales</taxon>
        <taxon>Vibrionaceae</taxon>
        <taxon>Photobacterium</taxon>
    </lineage>
</organism>
<keyword evidence="4" id="KW-0597">Phosphoprotein</keyword>
<dbReference type="InterPro" id="IPR050469">
    <property type="entry name" value="Diguanylate_Cyclase"/>
</dbReference>
<accession>A0A090R6P7</accession>
<dbReference type="Pfam" id="PF00072">
    <property type="entry name" value="Response_reg"/>
    <property type="match status" value="1"/>
</dbReference>
<dbReference type="SUPFAM" id="SSF55073">
    <property type="entry name" value="Nucleotide cyclase"/>
    <property type="match status" value="1"/>
</dbReference>
<evidence type="ECO:0000256" key="1">
    <source>
        <dbReference type="ARBA" id="ARBA00001946"/>
    </source>
</evidence>
<proteinExistence type="predicted"/>
<dbReference type="SUPFAM" id="SSF52172">
    <property type="entry name" value="CheY-like"/>
    <property type="match status" value="1"/>
</dbReference>
<dbReference type="PROSITE" id="PS50110">
    <property type="entry name" value="RESPONSE_REGULATORY"/>
    <property type="match status" value="1"/>
</dbReference>
<keyword evidence="5" id="KW-0175">Coiled coil</keyword>
<evidence type="ECO:0000313" key="8">
    <source>
        <dbReference type="EMBL" id="GAL03307.1"/>
    </source>
</evidence>
<dbReference type="Gene3D" id="3.40.50.2300">
    <property type="match status" value="1"/>
</dbReference>
<dbReference type="Gene3D" id="3.30.70.270">
    <property type="match status" value="1"/>
</dbReference>
<dbReference type="EMBL" id="BBMN01000001">
    <property type="protein sequence ID" value="GAL03307.1"/>
    <property type="molecule type" value="Genomic_DNA"/>
</dbReference>
<dbReference type="GO" id="GO:1902201">
    <property type="term" value="P:negative regulation of bacterial-type flagellum-dependent cell motility"/>
    <property type="evidence" value="ECO:0007669"/>
    <property type="project" value="TreeGrafter"/>
</dbReference>
<dbReference type="PROSITE" id="PS50887">
    <property type="entry name" value="GGDEF"/>
    <property type="match status" value="1"/>
</dbReference>
<gene>
    <name evidence="8" type="ORF">JCM19237_6200</name>
</gene>
<evidence type="ECO:0000256" key="4">
    <source>
        <dbReference type="PROSITE-ProRule" id="PRU00169"/>
    </source>
</evidence>
<dbReference type="Proteomes" id="UP000029227">
    <property type="component" value="Unassembled WGS sequence"/>
</dbReference>
<dbReference type="Pfam" id="PF00990">
    <property type="entry name" value="GGDEF"/>
    <property type="match status" value="1"/>
</dbReference>
<dbReference type="FunFam" id="3.30.70.270:FF:000001">
    <property type="entry name" value="Diguanylate cyclase domain protein"/>
    <property type="match status" value="1"/>
</dbReference>
<dbReference type="PANTHER" id="PTHR45138:SF9">
    <property type="entry name" value="DIGUANYLATE CYCLASE DGCM-RELATED"/>
    <property type="match status" value="1"/>
</dbReference>
<dbReference type="eggNOG" id="COG3706">
    <property type="taxonomic scope" value="Bacteria"/>
</dbReference>
<dbReference type="SMART" id="SM00267">
    <property type="entry name" value="GGDEF"/>
    <property type="match status" value="1"/>
</dbReference>
<comment type="cofactor">
    <cofactor evidence="1">
        <name>Mg(2+)</name>
        <dbReference type="ChEBI" id="CHEBI:18420"/>
    </cofactor>
</comment>
<dbReference type="SMART" id="SM00448">
    <property type="entry name" value="REC"/>
    <property type="match status" value="1"/>
</dbReference>
<name>A0A090R6P7_9GAMM</name>
<reference evidence="8 9" key="1">
    <citation type="journal article" date="2014" name="Genome Announc.">
        <title>Draft Genome Sequences of Two Vibrionaceae Species, Vibrio ponticus C121 and Photobacterium aphoticum C119, Isolated as Coral Reef Microbiota.</title>
        <authorList>
            <person name="Al-saari N."/>
            <person name="Meirelles P.M."/>
            <person name="Mino S."/>
            <person name="Suda W."/>
            <person name="Oshima K."/>
            <person name="Hattori M."/>
            <person name="Ohkuma M."/>
            <person name="Thompson F.L."/>
            <person name="Gomez-Gil B."/>
            <person name="Sawabe T."/>
            <person name="Sawabe T."/>
        </authorList>
    </citation>
    <scope>NUCLEOTIDE SEQUENCE [LARGE SCALE GENOMIC DNA]</scope>
    <source>
        <strain evidence="8 9">JCM 19237</strain>
    </source>
</reference>